<dbReference type="InterPro" id="IPR004143">
    <property type="entry name" value="BPL_LPL_catalytic"/>
</dbReference>
<dbReference type="GO" id="GO:0004077">
    <property type="term" value="F:biotin--[biotin carboxyl-carrier protein] ligase activity"/>
    <property type="evidence" value="ECO:0007669"/>
    <property type="project" value="InterPro"/>
</dbReference>
<proteinExistence type="predicted"/>
<evidence type="ECO:0000313" key="3">
    <source>
        <dbReference type="EMBL" id="SDD93759.1"/>
    </source>
</evidence>
<accession>A0A1G6YTN9</accession>
<dbReference type="Proteomes" id="UP000198517">
    <property type="component" value="Unassembled WGS sequence"/>
</dbReference>
<dbReference type="InterPro" id="IPR004408">
    <property type="entry name" value="Biotin_CoA_COase_ligase"/>
</dbReference>
<dbReference type="PANTHER" id="PTHR12835:SF5">
    <property type="entry name" value="BIOTIN--PROTEIN LIGASE"/>
    <property type="match status" value="1"/>
</dbReference>
<dbReference type="PROSITE" id="PS51733">
    <property type="entry name" value="BPL_LPL_CATALYTIC"/>
    <property type="match status" value="1"/>
</dbReference>
<dbReference type="CDD" id="cd16442">
    <property type="entry name" value="BPL"/>
    <property type="match status" value="1"/>
</dbReference>
<keyword evidence="4" id="KW-1185">Reference proteome</keyword>
<organism evidence="3 4">
    <name type="scientific">Riemerella columbipharyngis</name>
    <dbReference type="NCBI Taxonomy" id="1071918"/>
    <lineage>
        <taxon>Bacteria</taxon>
        <taxon>Pseudomonadati</taxon>
        <taxon>Bacteroidota</taxon>
        <taxon>Flavobacteriia</taxon>
        <taxon>Flavobacteriales</taxon>
        <taxon>Weeksellaceae</taxon>
        <taxon>Riemerella</taxon>
    </lineage>
</organism>
<dbReference type="EMBL" id="FNAS01000001">
    <property type="protein sequence ID" value="SDD93759.1"/>
    <property type="molecule type" value="Genomic_DNA"/>
</dbReference>
<evidence type="ECO:0000313" key="4">
    <source>
        <dbReference type="Proteomes" id="UP000198517"/>
    </source>
</evidence>
<feature type="domain" description="BPL/LPL catalytic" evidence="2">
    <location>
        <begin position="1"/>
        <end position="172"/>
    </location>
</feature>
<name>A0A1G6YTN9_9FLAO</name>
<dbReference type="RefSeq" id="WP_092735696.1">
    <property type="nucleotide sequence ID" value="NZ_FNAS01000001.1"/>
</dbReference>
<sequence length="234" mass="27009">MEHLHHIEQCPSTNDEILNFSAEIKNTPIISLYTTNQTAGRGQYGNKWTISPDENLAISFLMADNLFMVSHHLINYYTAIIIREFIANMTQKQPLIKWPNDIILNQKKICGILLEKRGEYLIIGVGINVLQTDFSHFPKAGSIFTQSGIKFNLKNFTETFFSFFKNKILTPPDTDTIINRFNSFLFKKDEVAVFEHQGTRQNGIILNADAEGYIHIKFENGIHKFYHKEIAMLY</sequence>
<dbReference type="STRING" id="1071918.SAMN05421544_101264"/>
<dbReference type="Pfam" id="PF03099">
    <property type="entry name" value="BPL_LplA_LipB"/>
    <property type="match status" value="1"/>
</dbReference>
<dbReference type="NCBIfam" id="TIGR00121">
    <property type="entry name" value="birA_ligase"/>
    <property type="match status" value="1"/>
</dbReference>
<dbReference type="AlphaFoldDB" id="A0A1G6YTN9"/>
<protein>
    <submittedName>
        <fullName evidence="3">BirA family transcriptional regulator, biotin operon repressor / biotin-[acetyl-CoA-carboxylase] ligase</fullName>
    </submittedName>
</protein>
<dbReference type="PANTHER" id="PTHR12835">
    <property type="entry name" value="BIOTIN PROTEIN LIGASE"/>
    <property type="match status" value="1"/>
</dbReference>
<keyword evidence="1 3" id="KW-0436">Ligase</keyword>
<reference evidence="3 4" key="1">
    <citation type="submission" date="2016-10" db="EMBL/GenBank/DDBJ databases">
        <authorList>
            <person name="de Groot N.N."/>
        </authorList>
    </citation>
    <scope>NUCLEOTIDE SEQUENCE [LARGE SCALE GENOMIC DNA]</scope>
    <source>
        <strain evidence="3 4">DSM 24015</strain>
    </source>
</reference>
<dbReference type="InterPro" id="IPR045864">
    <property type="entry name" value="aa-tRNA-synth_II/BPL/LPL"/>
</dbReference>
<evidence type="ECO:0000256" key="1">
    <source>
        <dbReference type="ARBA" id="ARBA00022598"/>
    </source>
</evidence>
<gene>
    <name evidence="3" type="ORF">SAMN05421544_101264</name>
</gene>
<dbReference type="Gene3D" id="3.30.930.10">
    <property type="entry name" value="Bira Bifunctional Protein, Domain 2"/>
    <property type="match status" value="1"/>
</dbReference>
<dbReference type="OrthoDB" id="9807064at2"/>
<dbReference type="SUPFAM" id="SSF55681">
    <property type="entry name" value="Class II aaRS and biotin synthetases"/>
    <property type="match status" value="1"/>
</dbReference>
<dbReference type="GO" id="GO:0005737">
    <property type="term" value="C:cytoplasm"/>
    <property type="evidence" value="ECO:0007669"/>
    <property type="project" value="TreeGrafter"/>
</dbReference>
<evidence type="ECO:0000259" key="2">
    <source>
        <dbReference type="PROSITE" id="PS51733"/>
    </source>
</evidence>